<protein>
    <submittedName>
        <fullName evidence="6">(rape) hypothetical protein</fullName>
    </submittedName>
</protein>
<evidence type="ECO:0000256" key="2">
    <source>
        <dbReference type="ARBA" id="ARBA00023242"/>
    </source>
</evidence>
<dbReference type="InterPro" id="IPR001005">
    <property type="entry name" value="SANT/Myb"/>
</dbReference>
<feature type="compositionally biased region" description="Basic and acidic residues" evidence="3">
    <location>
        <begin position="336"/>
        <end position="362"/>
    </location>
</feature>
<dbReference type="SUPFAM" id="SSF46689">
    <property type="entry name" value="Homeodomain-like"/>
    <property type="match status" value="1"/>
</dbReference>
<reference evidence="6" key="1">
    <citation type="submission" date="2021-01" db="EMBL/GenBank/DDBJ databases">
        <authorList>
            <consortium name="Genoscope - CEA"/>
            <person name="William W."/>
        </authorList>
    </citation>
    <scope>NUCLEOTIDE SEQUENCE</scope>
</reference>
<dbReference type="Gramene" id="CDX68258">
    <property type="protein sequence ID" value="CDX68258"/>
    <property type="gene ID" value="GSBRNA2T00099538001"/>
</dbReference>
<dbReference type="Proteomes" id="UP001295469">
    <property type="component" value="Chromosome A07"/>
</dbReference>
<evidence type="ECO:0000259" key="4">
    <source>
        <dbReference type="PROSITE" id="PS50090"/>
    </source>
</evidence>
<dbReference type="SMART" id="SM00717">
    <property type="entry name" value="SANT"/>
    <property type="match status" value="1"/>
</dbReference>
<evidence type="ECO:0000256" key="1">
    <source>
        <dbReference type="ARBA" id="ARBA00004123"/>
    </source>
</evidence>
<dbReference type="EMBL" id="HG994361">
    <property type="protein sequence ID" value="CAF2183101.1"/>
    <property type="molecule type" value="Genomic_DNA"/>
</dbReference>
<dbReference type="PANTHER" id="PTHR47122">
    <property type="entry name" value="MYB-LIKE DNA-BINDING DOMAIN CONTAINING PROTEIN, EXPRESSED"/>
    <property type="match status" value="1"/>
</dbReference>
<dbReference type="CDD" id="cd11660">
    <property type="entry name" value="SANT_TRF"/>
    <property type="match status" value="1"/>
</dbReference>
<evidence type="ECO:0000259" key="5">
    <source>
        <dbReference type="PROSITE" id="PS51294"/>
    </source>
</evidence>
<name>A0A816Z006_BRANA</name>
<dbReference type="PROSITE" id="PS50090">
    <property type="entry name" value="MYB_LIKE"/>
    <property type="match status" value="1"/>
</dbReference>
<feature type="domain" description="Myb-like" evidence="4">
    <location>
        <begin position="499"/>
        <end position="546"/>
    </location>
</feature>
<feature type="domain" description="HTH myb-type" evidence="5">
    <location>
        <begin position="491"/>
        <end position="550"/>
    </location>
</feature>
<feature type="region of interest" description="Disordered" evidence="3">
    <location>
        <begin position="433"/>
        <end position="490"/>
    </location>
</feature>
<dbReference type="Gene3D" id="1.10.246.220">
    <property type="match status" value="1"/>
</dbReference>
<organism evidence="6">
    <name type="scientific">Brassica napus</name>
    <name type="common">Rape</name>
    <dbReference type="NCBI Taxonomy" id="3708"/>
    <lineage>
        <taxon>Eukaryota</taxon>
        <taxon>Viridiplantae</taxon>
        <taxon>Streptophyta</taxon>
        <taxon>Embryophyta</taxon>
        <taxon>Tracheophyta</taxon>
        <taxon>Spermatophyta</taxon>
        <taxon>Magnoliopsida</taxon>
        <taxon>eudicotyledons</taxon>
        <taxon>Gunneridae</taxon>
        <taxon>Pentapetalae</taxon>
        <taxon>rosids</taxon>
        <taxon>malvids</taxon>
        <taxon>Brassicales</taxon>
        <taxon>Brassicaceae</taxon>
        <taxon>Brassiceae</taxon>
        <taxon>Brassica</taxon>
    </lineage>
</organism>
<feature type="compositionally biased region" description="Polar residues" evidence="3">
    <location>
        <begin position="299"/>
        <end position="319"/>
    </location>
</feature>
<gene>
    <name evidence="6" type="ORF">DARMORV10_A07P30130.1</name>
</gene>
<sequence length="592" mass="65223">MGTVVGNVEECREMFEGSAAQTRITPFSSTNQIKNPVTYKLVRVAGDGRLVPATDEEIFEVNETDMHTASDACQSVGSLSAQGLPSQLEETSQGLLQSGCVEPSYTEQVNSQPEYNEQMLQKVEQDERLAMIHSPHMLSAPDANSQCCNETNMFNEDHVHHDSSLQQPIPFSSDVQNGCNVDQSNTVVPCSNAEASPKETAAPPATAQRPDFSLVRGEICLNNLPIKALQETFKATFGRETTVKDKTWLKRRITMGLTNSCNVPTTNLRITNSKLVGNQDKANDLTDDVRATNLKDAPPSSTDNANGHSNASGHSLTEDFSSEERAAKRVRKPTRRYIEELSENDEKQPVVTSKDEKLSEKSEVRSISVSLGKRVTVTRVVSLAGSEIEVPYVSLVRRSRPRENIMALMECHSSCLEAKASSGESNMLHKEVLKSASGPDQKESATSSSNNEEDVLTEVDQDMETENIDSSGNSSDDNNNIGLPTMQGGGLRRKHHRAWTLSEVTQLVEGVAKYGAGKWSEIKKLSFSSHSYRTPVDLKDKWRNLLRTNFAQSPSNIMGSLKKHGSMHIPMQILLQVRELAEKQALVPPNHR</sequence>
<evidence type="ECO:0000256" key="3">
    <source>
        <dbReference type="SAM" id="MobiDB-lite"/>
    </source>
</evidence>
<evidence type="ECO:0000313" key="6">
    <source>
        <dbReference type="EMBL" id="CAF2183101.1"/>
    </source>
</evidence>
<proteinExistence type="predicted"/>
<feature type="compositionally biased region" description="Acidic residues" evidence="3">
    <location>
        <begin position="451"/>
        <end position="467"/>
    </location>
</feature>
<dbReference type="InterPro" id="IPR009057">
    <property type="entry name" value="Homeodomain-like_sf"/>
</dbReference>
<dbReference type="OMA" id="DHSSAYM"/>
<dbReference type="SMR" id="A0A816Z006"/>
<accession>A0A816Z006</accession>
<feature type="compositionally biased region" description="Low complexity" evidence="3">
    <location>
        <begin position="468"/>
        <end position="482"/>
    </location>
</feature>
<feature type="region of interest" description="Disordered" evidence="3">
    <location>
        <begin position="291"/>
        <end position="362"/>
    </location>
</feature>
<keyword evidence="2" id="KW-0539">Nucleus</keyword>
<dbReference type="GO" id="GO:0005634">
    <property type="term" value="C:nucleus"/>
    <property type="evidence" value="ECO:0007669"/>
    <property type="project" value="UniProtKB-SubCell"/>
</dbReference>
<dbReference type="AlphaFoldDB" id="A0A816Z006"/>
<dbReference type="PANTHER" id="PTHR47122:SF3">
    <property type="entry name" value="TRF-LIKE 6"/>
    <property type="match status" value="1"/>
</dbReference>
<dbReference type="Pfam" id="PF00249">
    <property type="entry name" value="Myb_DNA-binding"/>
    <property type="match status" value="1"/>
</dbReference>
<dbReference type="InterPro" id="IPR017930">
    <property type="entry name" value="Myb_dom"/>
</dbReference>
<dbReference type="PROSITE" id="PS51294">
    <property type="entry name" value="HTH_MYB"/>
    <property type="match status" value="1"/>
</dbReference>
<comment type="subcellular location">
    <subcellularLocation>
        <location evidence="1">Nucleus</location>
    </subcellularLocation>
</comment>